<protein>
    <recommendedName>
        <fullName evidence="4">Porin</fullName>
    </recommendedName>
</protein>
<dbReference type="Proteomes" id="UP000520814">
    <property type="component" value="Unassembled WGS sequence"/>
</dbReference>
<evidence type="ECO:0000256" key="1">
    <source>
        <dbReference type="SAM" id="SignalP"/>
    </source>
</evidence>
<dbReference type="Pfam" id="PF07396">
    <property type="entry name" value="Porin_O_P"/>
    <property type="match status" value="1"/>
</dbReference>
<feature type="signal peptide" evidence="1">
    <location>
        <begin position="1"/>
        <end position="23"/>
    </location>
</feature>
<proteinExistence type="predicted"/>
<keyword evidence="1" id="KW-0732">Signal</keyword>
<dbReference type="SUPFAM" id="SSF56935">
    <property type="entry name" value="Porins"/>
    <property type="match status" value="1"/>
</dbReference>
<sequence length="427" mass="46308">MKTILNTAPLFALALLGAHPAAAQTKNSAPPALTAEQVKALDLLSKLKFSGYLQLRYDALLGDAALFKNQGAGGTGPRPTVGAPHVGGASQGFILRRGRFKVDGALNPKDAFTFQFDFGSVGPLHLRDMYADIKSGLPHNWQLRVGQFPPQFTYILPSSSRVRESPERALGFSDSSNANFIFKDTVSATGGTVTAGTVIPFLLNQDRDQGAMFSYKAKRATSYFGLYNGEGRDNNGQRPINGNLTFMGRVEQRIPAAKGDVFVGGSRYDGQWPARAAAPVGTTVADFKNAARRVTALETRWVGKNGTELRYERIDGRYDVTPDRSLYLAGNNIHAWYATVRQPIAPHTVASLTYDVFDPTNQTVAGLTPGEYRRKTLQGGVLHQLAPGTRLRLWYVQGLTPYDPSAAAGTAARKKLGQVIGELQVEF</sequence>
<dbReference type="AlphaFoldDB" id="A0A7W9W8E2"/>
<feature type="chain" id="PRO_5031031982" description="Porin" evidence="1">
    <location>
        <begin position="24"/>
        <end position="427"/>
    </location>
</feature>
<dbReference type="InterPro" id="IPR010870">
    <property type="entry name" value="Porin_O/P"/>
</dbReference>
<comment type="caution">
    <text evidence="2">The sequence shown here is derived from an EMBL/GenBank/DDBJ whole genome shotgun (WGS) entry which is preliminary data.</text>
</comment>
<accession>A0A7W9W8E2</accession>
<keyword evidence="3" id="KW-1185">Reference proteome</keyword>
<organism evidence="2 3">
    <name type="scientific">Armatimonas rosea</name>
    <dbReference type="NCBI Taxonomy" id="685828"/>
    <lineage>
        <taxon>Bacteria</taxon>
        <taxon>Bacillati</taxon>
        <taxon>Armatimonadota</taxon>
        <taxon>Armatimonadia</taxon>
        <taxon>Armatimonadales</taxon>
        <taxon>Armatimonadaceae</taxon>
        <taxon>Armatimonas</taxon>
    </lineage>
</organism>
<evidence type="ECO:0000313" key="2">
    <source>
        <dbReference type="EMBL" id="MBB6052171.1"/>
    </source>
</evidence>
<dbReference type="RefSeq" id="WP_184200707.1">
    <property type="nucleotide sequence ID" value="NZ_JACHGW010000004.1"/>
</dbReference>
<evidence type="ECO:0008006" key="4">
    <source>
        <dbReference type="Google" id="ProtNLM"/>
    </source>
</evidence>
<dbReference type="EMBL" id="JACHGW010000004">
    <property type="protein sequence ID" value="MBB6052171.1"/>
    <property type="molecule type" value="Genomic_DNA"/>
</dbReference>
<name>A0A7W9W8E2_ARMRO</name>
<dbReference type="InterPro" id="IPR023614">
    <property type="entry name" value="Porin_dom_sf"/>
</dbReference>
<gene>
    <name evidence="2" type="ORF">HNQ39_003992</name>
</gene>
<evidence type="ECO:0000313" key="3">
    <source>
        <dbReference type="Proteomes" id="UP000520814"/>
    </source>
</evidence>
<reference evidence="2 3" key="1">
    <citation type="submission" date="2020-08" db="EMBL/GenBank/DDBJ databases">
        <title>Genomic Encyclopedia of Type Strains, Phase IV (KMG-IV): sequencing the most valuable type-strain genomes for metagenomic binning, comparative biology and taxonomic classification.</title>
        <authorList>
            <person name="Goeker M."/>
        </authorList>
    </citation>
    <scope>NUCLEOTIDE SEQUENCE [LARGE SCALE GENOMIC DNA]</scope>
    <source>
        <strain evidence="2 3">DSM 23562</strain>
    </source>
</reference>
<dbReference type="Gene3D" id="2.40.160.10">
    <property type="entry name" value="Porin"/>
    <property type="match status" value="1"/>
</dbReference>